<evidence type="ECO:0000256" key="2">
    <source>
        <dbReference type="ARBA" id="ARBA00010532"/>
    </source>
</evidence>
<comment type="caution">
    <text evidence="12">The sequence shown here is derived from an EMBL/GenBank/DDBJ whole genome shotgun (WGS) entry which is preliminary data.</text>
</comment>
<dbReference type="EMBL" id="CAJNNV010000583">
    <property type="protein sequence ID" value="CAE8583041.1"/>
    <property type="molecule type" value="Genomic_DNA"/>
</dbReference>
<evidence type="ECO:0000256" key="7">
    <source>
        <dbReference type="ARBA" id="ARBA00023157"/>
    </source>
</evidence>
<dbReference type="PANTHER" id="PTHR11923">
    <property type="entry name" value="SCAVENGER RECEPTOR CLASS B TYPE-1 SR-B1"/>
    <property type="match status" value="1"/>
</dbReference>
<evidence type="ECO:0000256" key="3">
    <source>
        <dbReference type="ARBA" id="ARBA00022606"/>
    </source>
</evidence>
<keyword evidence="7" id="KW-1015">Disulfide bond</keyword>
<comment type="similarity">
    <text evidence="2">Belongs to the CD36 family.</text>
</comment>
<gene>
    <name evidence="12" type="ORF">PGLA1383_LOCUS2029</name>
</gene>
<feature type="transmembrane region" description="Helical" evidence="11">
    <location>
        <begin position="658"/>
        <end position="680"/>
    </location>
</feature>
<evidence type="ECO:0000256" key="6">
    <source>
        <dbReference type="ARBA" id="ARBA00023136"/>
    </source>
</evidence>
<protein>
    <recommendedName>
        <fullName evidence="10">Sensory neuron membrane protein 2</fullName>
    </recommendedName>
</protein>
<dbReference type="AlphaFoldDB" id="A0A813DBQ8"/>
<dbReference type="OrthoDB" id="195015at2759"/>
<keyword evidence="8" id="KW-0675">Receptor</keyword>
<evidence type="ECO:0000256" key="5">
    <source>
        <dbReference type="ARBA" id="ARBA00022989"/>
    </source>
</evidence>
<sequence length="729" mass="78653">MALCCGQRKLVVVGGLCGIGLILVSIALFVAGGFYFLQQKNLSIQNAEDLLYIDGTLETSFEGPLGTAVAEQTQFSKWAWNSKERFDDCVQTAGRSAETCSRGAYQVQVVVFNVTNPLEVVLGTAKPKVQEIGPLYLYSMKSRINVDVNLWNAEKVARFQLSETFEIDAERCEDGCKALLDMEIVVPNIGWGGLMEVPGGQQVALYSFACIGIQQTFADKTKWPALGSILFGLDAGSESQAFASAFLVTDVAQVQASVLKFMQSLKAAQAEAAKGNSDAKCLMGTYLLNVTKCTNMEGTFKGFIPTVLSTLRTLYGSAYGVGDAMPIFIKKKVRDVIGFGPGAGFSDPILGNATFASYLAAQDSVDRFQELWMGSDQGLKGLGTVKKYQDAAYDCRIDADCKLSDPDKYDSCTADATCTPQEYYGYCQNHFPGQLWGDALGSEAASVGSSVPVFFSGQSVPMKVVSDNTLRVRASDGSEKELRYRKALFDYLPRRLESCNSTGAPGSGTPGIDCDGPPHTTKVGATRRVPLYGSLALFDHTGIDEAALGARGQVKAPYNAEDRVDIIRCKGTPWCDDPDKYSLYVKFEPELGFWFDAALPLQLAFRVGQTPSLLYPNMQDSLIPVLISIIRNSASEPALEQIQMLQGVPSRIDGAQTILLGVIIAGIVLGCIICIGTLYVKFAKSPEAEPRTISIGTERGELAGNTIDCAVVLDKESDSAENEKVVIVI</sequence>
<evidence type="ECO:0000313" key="12">
    <source>
        <dbReference type="EMBL" id="CAE8583041.1"/>
    </source>
</evidence>
<dbReference type="GO" id="GO:0005737">
    <property type="term" value="C:cytoplasm"/>
    <property type="evidence" value="ECO:0007669"/>
    <property type="project" value="TreeGrafter"/>
</dbReference>
<keyword evidence="5 11" id="KW-1133">Transmembrane helix</keyword>
<dbReference type="GO" id="GO:0005044">
    <property type="term" value="F:scavenger receptor activity"/>
    <property type="evidence" value="ECO:0007669"/>
    <property type="project" value="TreeGrafter"/>
</dbReference>
<evidence type="ECO:0000256" key="4">
    <source>
        <dbReference type="ARBA" id="ARBA00022692"/>
    </source>
</evidence>
<evidence type="ECO:0000256" key="8">
    <source>
        <dbReference type="ARBA" id="ARBA00023170"/>
    </source>
</evidence>
<keyword evidence="9" id="KW-0325">Glycoprotein</keyword>
<evidence type="ECO:0000256" key="11">
    <source>
        <dbReference type="SAM" id="Phobius"/>
    </source>
</evidence>
<evidence type="ECO:0000256" key="1">
    <source>
        <dbReference type="ARBA" id="ARBA00004370"/>
    </source>
</evidence>
<keyword evidence="13" id="KW-1185">Reference proteome</keyword>
<accession>A0A813DBQ8</accession>
<dbReference type="Pfam" id="PF01130">
    <property type="entry name" value="CD36"/>
    <property type="match status" value="1"/>
</dbReference>
<evidence type="ECO:0000256" key="10">
    <source>
        <dbReference type="ARBA" id="ARBA00040645"/>
    </source>
</evidence>
<keyword evidence="4 11" id="KW-0812">Transmembrane</keyword>
<dbReference type="Proteomes" id="UP000654075">
    <property type="component" value="Unassembled WGS sequence"/>
</dbReference>
<evidence type="ECO:0000256" key="9">
    <source>
        <dbReference type="ARBA" id="ARBA00023180"/>
    </source>
</evidence>
<dbReference type="OMA" id="GQAQNCA"/>
<dbReference type="GO" id="GO:0016020">
    <property type="term" value="C:membrane"/>
    <property type="evidence" value="ECO:0007669"/>
    <property type="project" value="UniProtKB-SubCell"/>
</dbReference>
<evidence type="ECO:0000313" key="13">
    <source>
        <dbReference type="Proteomes" id="UP000654075"/>
    </source>
</evidence>
<dbReference type="InterPro" id="IPR002159">
    <property type="entry name" value="CD36_fam"/>
</dbReference>
<feature type="transmembrane region" description="Helical" evidence="11">
    <location>
        <begin position="12"/>
        <end position="37"/>
    </location>
</feature>
<reference evidence="12" key="1">
    <citation type="submission" date="2021-02" db="EMBL/GenBank/DDBJ databases">
        <authorList>
            <person name="Dougan E. K."/>
            <person name="Rhodes N."/>
            <person name="Thang M."/>
            <person name="Chan C."/>
        </authorList>
    </citation>
    <scope>NUCLEOTIDE SEQUENCE</scope>
</reference>
<name>A0A813DBQ8_POLGL</name>
<organism evidence="12 13">
    <name type="scientific">Polarella glacialis</name>
    <name type="common">Dinoflagellate</name>
    <dbReference type="NCBI Taxonomy" id="89957"/>
    <lineage>
        <taxon>Eukaryota</taxon>
        <taxon>Sar</taxon>
        <taxon>Alveolata</taxon>
        <taxon>Dinophyceae</taxon>
        <taxon>Suessiales</taxon>
        <taxon>Suessiaceae</taxon>
        <taxon>Polarella</taxon>
    </lineage>
</organism>
<comment type="subcellular location">
    <subcellularLocation>
        <location evidence="1">Membrane</location>
    </subcellularLocation>
</comment>
<keyword evidence="3" id="KW-0716">Sensory transduction</keyword>
<dbReference type="PANTHER" id="PTHR11923:SF109">
    <property type="entry name" value="SENSORY NEURON MEMBRANE PROTEIN 2"/>
    <property type="match status" value="1"/>
</dbReference>
<keyword evidence="6 11" id="KW-0472">Membrane</keyword>
<proteinExistence type="inferred from homology"/>